<dbReference type="Gene3D" id="2.60.40.10">
    <property type="entry name" value="Immunoglobulins"/>
    <property type="match status" value="1"/>
</dbReference>
<protein>
    <recommendedName>
        <fullName evidence="1">Bacterial Ig domain-containing protein</fullName>
    </recommendedName>
</protein>
<reference evidence="2" key="1">
    <citation type="journal article" date="2014" name="Int. J. Syst. Evol. Microbiol.">
        <title>Complete genome sequence of Corynebacterium casei LMG S-19264T (=DSM 44701T), isolated from a smear-ripened cheese.</title>
        <authorList>
            <consortium name="US DOE Joint Genome Institute (JGI-PGF)"/>
            <person name="Walter F."/>
            <person name="Albersmeier A."/>
            <person name="Kalinowski J."/>
            <person name="Ruckert C."/>
        </authorList>
    </citation>
    <scope>NUCLEOTIDE SEQUENCE</scope>
    <source>
        <strain evidence="2">CGMCC 1.15367</strain>
    </source>
</reference>
<dbReference type="InterPro" id="IPR041498">
    <property type="entry name" value="Big_6"/>
</dbReference>
<proteinExistence type="predicted"/>
<reference evidence="2" key="2">
    <citation type="submission" date="2020-09" db="EMBL/GenBank/DDBJ databases">
        <authorList>
            <person name="Sun Q."/>
            <person name="Zhou Y."/>
        </authorList>
    </citation>
    <scope>NUCLEOTIDE SEQUENCE</scope>
    <source>
        <strain evidence="2">CGMCC 1.15367</strain>
    </source>
</reference>
<dbReference type="Gene3D" id="3.90.930.1">
    <property type="match status" value="4"/>
</dbReference>
<dbReference type="InterPro" id="IPR013783">
    <property type="entry name" value="Ig-like_fold"/>
</dbReference>
<dbReference type="SUPFAM" id="SSF51120">
    <property type="entry name" value="beta-Roll"/>
    <property type="match status" value="1"/>
</dbReference>
<dbReference type="EMBL" id="BMIQ01000002">
    <property type="protein sequence ID" value="GGE01156.1"/>
    <property type="molecule type" value="Genomic_DNA"/>
</dbReference>
<keyword evidence="3" id="KW-1185">Reference proteome</keyword>
<dbReference type="Pfam" id="PF14099">
    <property type="entry name" value="Polysacc_lyase"/>
    <property type="match status" value="1"/>
</dbReference>
<evidence type="ECO:0000259" key="1">
    <source>
        <dbReference type="Pfam" id="PF17936"/>
    </source>
</evidence>
<dbReference type="InterPro" id="IPR011049">
    <property type="entry name" value="Serralysin-like_metalloprot_C"/>
</dbReference>
<organism evidence="2 3">
    <name type="scientific">Aureimonas endophytica</name>
    <dbReference type="NCBI Taxonomy" id="2027858"/>
    <lineage>
        <taxon>Bacteria</taxon>
        <taxon>Pseudomonadati</taxon>
        <taxon>Pseudomonadota</taxon>
        <taxon>Alphaproteobacteria</taxon>
        <taxon>Hyphomicrobiales</taxon>
        <taxon>Aurantimonadaceae</taxon>
        <taxon>Aureimonas</taxon>
    </lineage>
</organism>
<comment type="caution">
    <text evidence="2">The sequence shown here is derived from an EMBL/GenBank/DDBJ whole genome shotgun (WGS) entry which is preliminary data.</text>
</comment>
<name>A0A916ZKV0_9HYPH</name>
<gene>
    <name evidence="2" type="ORF">GCM10011390_20010</name>
</gene>
<dbReference type="Proteomes" id="UP000644699">
    <property type="component" value="Unassembled WGS sequence"/>
</dbReference>
<sequence length="1158" mass="122849">MALKVLQPNEWQPNTPGNLAISLAGELFEIQTGNKSWSISSPDNNAIRFELRDGDTFGWDASVGSSAERTELSDKKVIPNGTAVELNYGFNLEPGAPNTAYFMALGQFHQDNYPGALPWAPPFSFSLEGERFGVFISYSDANGNPVSKNIFTDVADIQRGHFYDLDVKAVFDPNGNGRLVVTRDGVTLVDYSGPLGYVQQNGVYWKEGIYRHSNATETIAATYKDLTIKTGDAVKFPAAGSFIDAPVVKVDAVSAAGKDGLRTVSLSGSAKAGTTVTFTENGKVVGTAKVDANGHFETKIQGTGTGTHLLSVKATDATGRDGINAVPTRIEISTAADIVARLETIAKDPGLATIVLTDTSVLTVASQTQMNIFNKSYAATMAKIAGDYSFLVTSKVTGQYYDRIDEAYNSKGILTERLRYSDSKLIYDETILSDTARTLRTWKSDGTSDYSEIKNGVTTNYTQFDAKGKTVFVQTIAADGTKELDYYNAAGAIASTKVYKPNGERVETTLGITGQNYTKQAFTFDKAGKMIAQERFNDAGTKILAKTFAADGSSASHSYDAKGVETGFTLIAADGSRADGVLGITGQSYTSQISYTSASGTMTTRDRYDAAGHLLTEETFGAKAAVKTFAYDAKGALTGWTIKFADKTSTVATVYSGTDKVASTISYDAKGNVTGKAFYDKAGNTITDPGTQPSVPPAAGETKTYAYDGSGQKIGVTIKAADGTTSVVKFATGKETVYQHVDKYGATGKLIATEDYDAAGRIAQRVTYAANGNQQTDRYDVSGKVVSQTLLHDGVRQEVSLAVSGKAYATQDATYDAADKLLTLKRAYADGKPAFEQTVAADGSQIVKQWAGNGTMTLTKLGANGGTAEIDQFDAAGHQLSAELRKADGAREWHYFDPKTGLETSSITIAADKTRVEANYAVANKPYATQIATYDAKGQLLEMKRAYADGTLAFDQIVHSDGTAETHSYDTAGREVSAVLVAGDGSRDTFAFTYATAPAALAASLAAKTTATAQGAADPTSVQKDHYGANNVKQWTDLTKADGSHVQTALVGSTLASHQGVADTLVGSKASDTFVFAAQFGKDTVSGFQASTTGGHDIIAIEADLVADYAHLLPLITQKGADTLITLSPTDTILIKNVAPKALAEADFKFFHHDVLHI</sequence>
<feature type="domain" description="Bacterial Ig" evidence="1">
    <location>
        <begin position="264"/>
        <end position="323"/>
    </location>
</feature>
<evidence type="ECO:0000313" key="2">
    <source>
        <dbReference type="EMBL" id="GGE01156.1"/>
    </source>
</evidence>
<dbReference type="Pfam" id="PF17936">
    <property type="entry name" value="Big_6"/>
    <property type="match status" value="1"/>
</dbReference>
<dbReference type="Gene3D" id="2.60.120.200">
    <property type="match status" value="1"/>
</dbReference>
<dbReference type="AlphaFoldDB" id="A0A916ZKV0"/>
<dbReference type="RefSeq" id="WP_188908056.1">
    <property type="nucleotide sequence ID" value="NZ_BMIQ01000002.1"/>
</dbReference>
<dbReference type="InterPro" id="IPR025975">
    <property type="entry name" value="Polysacc_lyase"/>
</dbReference>
<accession>A0A916ZKV0</accession>
<evidence type="ECO:0000313" key="3">
    <source>
        <dbReference type="Proteomes" id="UP000644699"/>
    </source>
</evidence>